<dbReference type="EMBL" id="CP002028">
    <property type="protein sequence ID" value="ADG82346.1"/>
    <property type="molecule type" value="Genomic_DNA"/>
</dbReference>
<dbReference type="InterPro" id="IPR007536">
    <property type="entry name" value="16SrRNA_methylTrfase_J"/>
</dbReference>
<organism evidence="1 2">
    <name type="scientific">Thermincola potens (strain JR)</name>
    <dbReference type="NCBI Taxonomy" id="635013"/>
    <lineage>
        <taxon>Bacteria</taxon>
        <taxon>Bacillati</taxon>
        <taxon>Bacillota</taxon>
        <taxon>Clostridia</taxon>
        <taxon>Eubacteriales</taxon>
        <taxon>Thermincolaceae</taxon>
        <taxon>Thermincola</taxon>
    </lineage>
</organism>
<reference evidence="1 2" key="1">
    <citation type="submission" date="2010-05" db="EMBL/GenBank/DDBJ databases">
        <title>Complete sequence of Thermincola sp. JR.</title>
        <authorList>
            <consortium name="US DOE Joint Genome Institute"/>
            <person name="Lucas S."/>
            <person name="Copeland A."/>
            <person name="Lapidus A."/>
            <person name="Cheng J.-F."/>
            <person name="Bruce D."/>
            <person name="Goodwin L."/>
            <person name="Pitluck S."/>
            <person name="Chertkov O."/>
            <person name="Detter J.C."/>
            <person name="Han C."/>
            <person name="Tapia R."/>
            <person name="Land M."/>
            <person name="Hauser L."/>
            <person name="Kyrpides N."/>
            <person name="Mikhailova N."/>
            <person name="Hazen T.C."/>
            <person name="Woyke T."/>
        </authorList>
    </citation>
    <scope>NUCLEOTIDE SEQUENCE [LARGE SCALE GENOMIC DNA]</scope>
    <source>
        <strain evidence="1 2">JR</strain>
    </source>
</reference>
<dbReference type="STRING" id="635013.TherJR_1493"/>
<dbReference type="GO" id="GO:0008990">
    <property type="term" value="F:rRNA (guanine-N2-)-methyltransferase activity"/>
    <property type="evidence" value="ECO:0007669"/>
    <property type="project" value="InterPro"/>
</dbReference>
<dbReference type="CDD" id="cd02440">
    <property type="entry name" value="AdoMet_MTases"/>
    <property type="match status" value="1"/>
</dbReference>
<dbReference type="PANTHER" id="PTHR36112:SF1">
    <property type="entry name" value="RIBOSOMAL RNA SMALL SUBUNIT METHYLTRANSFERASE J"/>
    <property type="match status" value="1"/>
</dbReference>
<dbReference type="AlphaFoldDB" id="D5XFC5"/>
<dbReference type="OrthoDB" id="1653798at2"/>
<dbReference type="HOGENOM" id="CLU_093128_0_0_9"/>
<name>D5XFC5_THEPJ</name>
<dbReference type="RefSeq" id="WP_013120361.1">
    <property type="nucleotide sequence ID" value="NC_014152.1"/>
</dbReference>
<dbReference type="InterPro" id="IPR029063">
    <property type="entry name" value="SAM-dependent_MTases_sf"/>
</dbReference>
<protein>
    <recommendedName>
        <fullName evidence="3">SAM-dependent methyltransferase</fullName>
    </recommendedName>
</protein>
<evidence type="ECO:0000313" key="1">
    <source>
        <dbReference type="EMBL" id="ADG82346.1"/>
    </source>
</evidence>
<dbReference type="SUPFAM" id="SSF53335">
    <property type="entry name" value="S-adenosyl-L-methionine-dependent methyltransferases"/>
    <property type="match status" value="1"/>
</dbReference>
<evidence type="ECO:0000313" key="2">
    <source>
        <dbReference type="Proteomes" id="UP000002377"/>
    </source>
</evidence>
<dbReference type="KEGG" id="tjr:TherJR_1493"/>
<accession>D5XFC5</accession>
<evidence type="ECO:0008006" key="3">
    <source>
        <dbReference type="Google" id="ProtNLM"/>
    </source>
</evidence>
<dbReference type="Proteomes" id="UP000002377">
    <property type="component" value="Chromosome"/>
</dbReference>
<dbReference type="Pfam" id="PF04445">
    <property type="entry name" value="SAM_MT"/>
    <property type="match status" value="1"/>
</dbReference>
<sequence length="270" mass="29640">MSPSLYVTNTHKINPESVAMAESCSKVLKVPFIPRNKRPLNALCPEGEEAGFLVVSKNLELSLIYKGFELFFHPSMSKVRIKALQKGQNDPMLTAMDACPGDSVLDCTLGLGSDAIVASFAVGASGRVVGLESVPVIALIVRHGLQHYRDKNEKINEAMRRIEVINADYLNYLKTLPDNSFDIVYFDPMFRKPLHKSSSMEPLRRWVNGDPLSMEAVNEAVRVATKRVVMKEGSSSGEFARLGFKNIVGGKHSPIAFGFIITGKGEKAAL</sequence>
<keyword evidence="2" id="KW-1185">Reference proteome</keyword>
<gene>
    <name evidence="1" type="ordered locus">TherJR_1493</name>
</gene>
<dbReference type="PANTHER" id="PTHR36112">
    <property type="entry name" value="RIBOSOMAL RNA SMALL SUBUNIT METHYLTRANSFERASE J"/>
    <property type="match status" value="1"/>
</dbReference>
<dbReference type="eggNOG" id="COG0742">
    <property type="taxonomic scope" value="Bacteria"/>
</dbReference>
<dbReference type="Gene3D" id="3.40.50.150">
    <property type="entry name" value="Vaccinia Virus protein VP39"/>
    <property type="match status" value="1"/>
</dbReference>
<proteinExistence type="predicted"/>